<evidence type="ECO:0000256" key="2">
    <source>
        <dbReference type="SAM" id="MobiDB-lite"/>
    </source>
</evidence>
<dbReference type="EMBL" id="QZAT01000020">
    <property type="protein sequence ID" value="THX31724.1"/>
    <property type="molecule type" value="Genomic_DNA"/>
</dbReference>
<protein>
    <submittedName>
        <fullName evidence="4">Uncharacterized protein</fullName>
    </submittedName>
</protein>
<feature type="non-terminal residue" evidence="4">
    <location>
        <position position="1"/>
    </location>
</feature>
<feature type="region of interest" description="Disordered" evidence="2">
    <location>
        <begin position="221"/>
        <end position="246"/>
    </location>
</feature>
<evidence type="ECO:0000313" key="8">
    <source>
        <dbReference type="Proteomes" id="UP000310121"/>
    </source>
</evidence>
<gene>
    <name evidence="6" type="ORF">D6C90_02552</name>
    <name evidence="5" type="ORF">D6D12_02650</name>
    <name evidence="4" type="ORF">D6D21_02118</name>
    <name evidence="3" type="ORF">D6D22_06109</name>
</gene>
<name>A0A4S8YA16_AURPU</name>
<evidence type="ECO:0000256" key="1">
    <source>
        <dbReference type="SAM" id="Coils"/>
    </source>
</evidence>
<proteinExistence type="predicted"/>
<evidence type="ECO:0000313" key="9">
    <source>
        <dbReference type="Proteomes" id="UP000310374"/>
    </source>
</evidence>
<dbReference type="EMBL" id="QZAM01000024">
    <property type="protein sequence ID" value="THW50143.1"/>
    <property type="molecule type" value="Genomic_DNA"/>
</dbReference>
<dbReference type="EMBL" id="QZAL01000087">
    <property type="protein sequence ID" value="THW39881.1"/>
    <property type="molecule type" value="Genomic_DNA"/>
</dbReference>
<dbReference type="EMBL" id="QZBN01000146">
    <property type="protein sequence ID" value="THZ50486.1"/>
    <property type="molecule type" value="Genomic_DNA"/>
</dbReference>
<comment type="caution">
    <text evidence="4">The sequence shown here is derived from an EMBL/GenBank/DDBJ whole genome shotgun (WGS) entry which is preliminary data.</text>
</comment>
<dbReference type="Proteomes" id="UP000310687">
    <property type="component" value="Unassembled WGS sequence"/>
</dbReference>
<evidence type="ECO:0000313" key="7">
    <source>
        <dbReference type="Proteomes" id="UP000309076"/>
    </source>
</evidence>
<accession>A0A4S8YA16</accession>
<keyword evidence="1" id="KW-0175">Coiled coil</keyword>
<dbReference type="OrthoDB" id="3853131at2759"/>
<organism evidence="4 7">
    <name type="scientific">Aureobasidium pullulans</name>
    <name type="common">Black yeast</name>
    <name type="synonym">Pullularia pullulans</name>
    <dbReference type="NCBI Taxonomy" id="5580"/>
    <lineage>
        <taxon>Eukaryota</taxon>
        <taxon>Fungi</taxon>
        <taxon>Dikarya</taxon>
        <taxon>Ascomycota</taxon>
        <taxon>Pezizomycotina</taxon>
        <taxon>Dothideomycetes</taxon>
        <taxon>Dothideomycetidae</taxon>
        <taxon>Dothideales</taxon>
        <taxon>Saccotheciaceae</taxon>
        <taxon>Aureobasidium</taxon>
    </lineage>
</organism>
<feature type="coiled-coil region" evidence="1">
    <location>
        <begin position="174"/>
        <end position="208"/>
    </location>
</feature>
<sequence>VNFLSSTPTDRLSSVINSERAFQSPRADRNTTDHNVRPVVMPKRRTASGCQISDGVMAQRSQHWHFSPLLCHLQAIFPSAEISYHILCPPARSPYLIFFYNFSISFAHQSFSIPISPWESTMSSNIDYEKVVPAMLELTDSIIKLLDNTSHREIHVKSIISGLRALIIRERKTIHRQGKVIIELKKQLAEVEEQLNVLQSRLRNRVDTDWHSGDSIRIKDEDVDYHVNDDSSPEEDDGVGSPDSAAEVTTATLYGLQSIYVQIAERYASGLKVDDKMKSECSEDT</sequence>
<evidence type="ECO:0000313" key="10">
    <source>
        <dbReference type="Proteomes" id="UP000310687"/>
    </source>
</evidence>
<dbReference type="Proteomes" id="UP000309076">
    <property type="component" value="Unassembled WGS sequence"/>
</dbReference>
<evidence type="ECO:0000313" key="5">
    <source>
        <dbReference type="EMBL" id="THX31724.1"/>
    </source>
</evidence>
<dbReference type="AlphaFoldDB" id="A0A4S8YA16"/>
<evidence type="ECO:0000313" key="6">
    <source>
        <dbReference type="EMBL" id="THZ50486.1"/>
    </source>
</evidence>
<reference evidence="7 8" key="1">
    <citation type="submission" date="2018-10" db="EMBL/GenBank/DDBJ databases">
        <title>Fifty Aureobasidium pullulans genomes reveal a recombining polyextremotolerant generalist.</title>
        <authorList>
            <person name="Gostincar C."/>
            <person name="Turk M."/>
            <person name="Zajc J."/>
            <person name="Gunde-Cimerman N."/>
        </authorList>
    </citation>
    <scope>NUCLEOTIDE SEQUENCE [LARGE SCALE GENOMIC DNA]</scope>
    <source>
        <strain evidence="5 9">EXF-10081</strain>
        <strain evidence="4 7">EXF-10796</strain>
        <strain evidence="3 10">EXF-11013</strain>
        <strain evidence="6 8">EXF-3844</strain>
    </source>
</reference>
<dbReference type="Proteomes" id="UP000310121">
    <property type="component" value="Unassembled WGS sequence"/>
</dbReference>
<dbReference type="Proteomes" id="UP000310374">
    <property type="component" value="Unassembled WGS sequence"/>
</dbReference>
<evidence type="ECO:0000313" key="4">
    <source>
        <dbReference type="EMBL" id="THW50143.1"/>
    </source>
</evidence>
<evidence type="ECO:0000313" key="3">
    <source>
        <dbReference type="EMBL" id="THW39881.1"/>
    </source>
</evidence>